<dbReference type="Proteomes" id="UP000076603">
    <property type="component" value="Unassembled WGS sequence"/>
</dbReference>
<sequence>MENTKVSVSKKEMLKSRIKHMETKMKQIDRALEILPDIEQKVIDNFYIKDKCYFQFCSELSVSERTCQRIKRRALNKIIISVYGI</sequence>
<accession>A0A162UE58</accession>
<name>A0A162UE58_9CLOT</name>
<dbReference type="EMBL" id="LWAE01000001">
    <property type="protein sequence ID" value="KZL93803.1"/>
    <property type="molecule type" value="Genomic_DNA"/>
</dbReference>
<gene>
    <name evidence="1" type="ORF">CLMAG_08540</name>
</gene>
<organism evidence="1 2">
    <name type="scientific">Clostridium magnum DSM 2767</name>
    <dbReference type="NCBI Taxonomy" id="1121326"/>
    <lineage>
        <taxon>Bacteria</taxon>
        <taxon>Bacillati</taxon>
        <taxon>Bacillota</taxon>
        <taxon>Clostridia</taxon>
        <taxon>Eubacteriales</taxon>
        <taxon>Clostridiaceae</taxon>
        <taxon>Clostridium</taxon>
    </lineage>
</organism>
<dbReference type="InterPro" id="IPR013324">
    <property type="entry name" value="RNA_pol_sigma_r3/r4-like"/>
</dbReference>
<dbReference type="AlphaFoldDB" id="A0A162UE58"/>
<evidence type="ECO:0000313" key="1">
    <source>
        <dbReference type="EMBL" id="KZL93803.1"/>
    </source>
</evidence>
<dbReference type="PATRIC" id="fig|1121326.3.peg.812"/>
<dbReference type="Gene3D" id="1.20.140.160">
    <property type="match status" value="1"/>
</dbReference>
<protein>
    <submittedName>
        <fullName evidence="1">Uncharacterized protein</fullName>
    </submittedName>
</protein>
<keyword evidence="2" id="KW-1185">Reference proteome</keyword>
<dbReference type="STRING" id="1121326.CLMAG_08540"/>
<dbReference type="SUPFAM" id="SSF88659">
    <property type="entry name" value="Sigma3 and sigma4 domains of RNA polymerase sigma factors"/>
    <property type="match status" value="1"/>
</dbReference>
<dbReference type="RefSeq" id="WP_066618262.1">
    <property type="nucleotide sequence ID" value="NZ_FQXL01000012.1"/>
</dbReference>
<reference evidence="1 2" key="1">
    <citation type="submission" date="2016-04" db="EMBL/GenBank/DDBJ databases">
        <title>Genome sequence of Clostridium magnum DSM 2767.</title>
        <authorList>
            <person name="Poehlein A."/>
            <person name="Uhlig R."/>
            <person name="Fischer R."/>
            <person name="Bahl H."/>
            <person name="Daniel R."/>
        </authorList>
    </citation>
    <scope>NUCLEOTIDE SEQUENCE [LARGE SCALE GENOMIC DNA]</scope>
    <source>
        <strain evidence="1 2">DSM 2767</strain>
    </source>
</reference>
<dbReference type="OrthoDB" id="1911210at2"/>
<proteinExistence type="predicted"/>
<comment type="caution">
    <text evidence="1">The sequence shown here is derived from an EMBL/GenBank/DDBJ whole genome shotgun (WGS) entry which is preliminary data.</text>
</comment>
<evidence type="ECO:0000313" key="2">
    <source>
        <dbReference type="Proteomes" id="UP000076603"/>
    </source>
</evidence>